<dbReference type="CDD" id="cd04205">
    <property type="entry name" value="CuRO_2_LCC_like"/>
    <property type="match status" value="1"/>
</dbReference>
<dbReference type="InterPro" id="IPR001117">
    <property type="entry name" value="Cu-oxidase_2nd"/>
</dbReference>
<comment type="caution">
    <text evidence="10">The sequence shown here is derived from an EMBL/GenBank/DDBJ whole genome shotgun (WGS) entry which is preliminary data.</text>
</comment>
<feature type="domain" description="Plastocyanin-like" evidence="7">
    <location>
        <begin position="186"/>
        <end position="334"/>
    </location>
</feature>
<sequence length="633" mass="70214">MSDSASCEDSQSRQPLGKGAVVSHGEHVSSQSTRKTTVSLKLFVIVVAIFLLVILGLALGLGLGLGLEVRYEKPMILINNQFPGPLIEANKGDTLRVHVNNLMSNWSTTVHWHGIDQKDTNWMDGVAAITQCGIPPGESFTYEFQVTDEAGTYWYHSHLSVQYTDGLFGPLIIHDPDEQVPATDEERIVFMGDWYHTYGSVLVASWLNPTSAWSNESGMEPLADNLLMNGRNTYNCSVESSTYPPNTTSEVCTGGELYSTKVTSGKLYRLRLINHSSFFSFWFSIDNHTIEIVEIDGNAIEPITFRGVNVNIGQRYSIIVHANQTVGNYHMRATLPTTCFLPYNNYNSTGLDSTDYRVLGVLSYDDTDPKSATIGVAGNTTNPYGAESNVYNNLVWEGCNDMPFGMAVPKTVRPAFNVSEDNMHYFQFEFEQSQNVNRVFINKTSWAPLENNATIFQASYINASATGDSSLGNELDQEIFHSPAANQGVQVVINSLSTMQHPWHLHGHSFQVVGWGPKLYDPSSNSTTWNLDNPLERDTITIPANSHVVLRWMNDNPGIWAFHCHISWHMEAGMMVMFGERVGDLLDLLDGLDAMTEAKMKGFCTQRGEDQAFGTEAVWVPEGDELVGGVQPV</sequence>
<evidence type="ECO:0000256" key="3">
    <source>
        <dbReference type="ARBA" id="ARBA00023002"/>
    </source>
</evidence>
<feature type="domain" description="Plastocyanin-like" evidence="9">
    <location>
        <begin position="72"/>
        <end position="177"/>
    </location>
</feature>
<proteinExistence type="inferred from homology"/>
<dbReference type="OrthoDB" id="2121828at2759"/>
<evidence type="ECO:0000256" key="2">
    <source>
        <dbReference type="ARBA" id="ARBA00022723"/>
    </source>
</evidence>
<evidence type="ECO:0000313" key="11">
    <source>
        <dbReference type="Proteomes" id="UP000053317"/>
    </source>
</evidence>
<dbReference type="Pfam" id="PF07731">
    <property type="entry name" value="Cu-oxidase_2"/>
    <property type="match status" value="1"/>
</dbReference>
<keyword evidence="6" id="KW-1133">Transmembrane helix</keyword>
<evidence type="ECO:0000259" key="9">
    <source>
        <dbReference type="Pfam" id="PF07732"/>
    </source>
</evidence>
<dbReference type="Proteomes" id="UP000053317">
    <property type="component" value="Unassembled WGS sequence"/>
</dbReference>
<evidence type="ECO:0000256" key="6">
    <source>
        <dbReference type="SAM" id="Phobius"/>
    </source>
</evidence>
<keyword evidence="6" id="KW-0812">Transmembrane</keyword>
<keyword evidence="11" id="KW-1185">Reference proteome</keyword>
<dbReference type="GO" id="GO:0005507">
    <property type="term" value="F:copper ion binding"/>
    <property type="evidence" value="ECO:0007669"/>
    <property type="project" value="InterPro"/>
</dbReference>
<evidence type="ECO:0000256" key="1">
    <source>
        <dbReference type="ARBA" id="ARBA00010609"/>
    </source>
</evidence>
<feature type="transmembrane region" description="Helical" evidence="6">
    <location>
        <begin position="42"/>
        <end position="67"/>
    </location>
</feature>
<dbReference type="InterPro" id="IPR045087">
    <property type="entry name" value="Cu-oxidase_fam"/>
</dbReference>
<keyword evidence="4" id="KW-0186">Copper</keyword>
<comment type="similarity">
    <text evidence="1">Belongs to the multicopper oxidase family.</text>
</comment>
<dbReference type="CDD" id="cd13910">
    <property type="entry name" value="CuRO_3_MCO_like_4"/>
    <property type="match status" value="1"/>
</dbReference>
<dbReference type="PANTHER" id="PTHR11709">
    <property type="entry name" value="MULTI-COPPER OXIDASE"/>
    <property type="match status" value="1"/>
</dbReference>
<dbReference type="SUPFAM" id="SSF49503">
    <property type="entry name" value="Cupredoxins"/>
    <property type="match status" value="3"/>
</dbReference>
<dbReference type="PANTHER" id="PTHR11709:SF414">
    <property type="entry name" value="ADR239WP"/>
    <property type="match status" value="1"/>
</dbReference>
<dbReference type="CDD" id="cd13857">
    <property type="entry name" value="CuRO_1_Diphenol_Ox"/>
    <property type="match status" value="1"/>
</dbReference>
<keyword evidence="3" id="KW-0560">Oxidoreductase</keyword>
<dbReference type="Gene3D" id="2.60.40.420">
    <property type="entry name" value="Cupredoxins - blue copper proteins"/>
    <property type="match status" value="3"/>
</dbReference>
<feature type="region of interest" description="Disordered" evidence="5">
    <location>
        <begin position="1"/>
        <end position="28"/>
    </location>
</feature>
<feature type="domain" description="Plastocyanin-like" evidence="8">
    <location>
        <begin position="477"/>
        <end position="581"/>
    </location>
</feature>
<dbReference type="EMBL" id="LCWF01000019">
    <property type="protein sequence ID" value="KKY27907.1"/>
    <property type="molecule type" value="Genomic_DNA"/>
</dbReference>
<dbReference type="InterPro" id="IPR011707">
    <property type="entry name" value="Cu-oxidase-like_N"/>
</dbReference>
<dbReference type="GO" id="GO:0016491">
    <property type="term" value="F:oxidoreductase activity"/>
    <property type="evidence" value="ECO:0007669"/>
    <property type="project" value="UniProtKB-KW"/>
</dbReference>
<accession>A0A0G2EZ98</accession>
<reference evidence="10 11" key="2">
    <citation type="submission" date="2015-05" db="EMBL/GenBank/DDBJ databases">
        <authorList>
            <person name="Morales-Cruz A."/>
            <person name="Amrine K.C."/>
            <person name="Cantu D."/>
        </authorList>
    </citation>
    <scope>NUCLEOTIDE SEQUENCE [LARGE SCALE GENOMIC DNA]</scope>
    <source>
        <strain evidence="10">UCRPC4</strain>
    </source>
</reference>
<dbReference type="InterPro" id="IPR002355">
    <property type="entry name" value="Cu_oxidase_Cu_BS"/>
</dbReference>
<dbReference type="PROSITE" id="PS00080">
    <property type="entry name" value="MULTICOPPER_OXIDASE2"/>
    <property type="match status" value="1"/>
</dbReference>
<evidence type="ECO:0000259" key="7">
    <source>
        <dbReference type="Pfam" id="PF00394"/>
    </source>
</evidence>
<dbReference type="PROSITE" id="PS00079">
    <property type="entry name" value="MULTICOPPER_OXIDASE1"/>
    <property type="match status" value="2"/>
</dbReference>
<dbReference type="InterPro" id="IPR011706">
    <property type="entry name" value="Cu-oxidase_C"/>
</dbReference>
<evidence type="ECO:0000256" key="5">
    <source>
        <dbReference type="SAM" id="MobiDB-lite"/>
    </source>
</evidence>
<keyword evidence="2" id="KW-0479">Metal-binding</keyword>
<feature type="compositionally biased region" description="Polar residues" evidence="5">
    <location>
        <begin position="1"/>
        <end position="14"/>
    </location>
</feature>
<keyword evidence="6" id="KW-0472">Membrane</keyword>
<gene>
    <name evidence="10" type="ORF">UCRPC4_g00751</name>
</gene>
<evidence type="ECO:0000259" key="8">
    <source>
        <dbReference type="Pfam" id="PF07731"/>
    </source>
</evidence>
<protein>
    <submittedName>
        <fullName evidence="10">Putative diphenol oxidase</fullName>
    </submittedName>
</protein>
<dbReference type="InterPro" id="IPR008972">
    <property type="entry name" value="Cupredoxin"/>
</dbReference>
<organism evidence="10 11">
    <name type="scientific">Phaeomoniella chlamydospora</name>
    <name type="common">Phaeoacremonium chlamydosporum</name>
    <dbReference type="NCBI Taxonomy" id="158046"/>
    <lineage>
        <taxon>Eukaryota</taxon>
        <taxon>Fungi</taxon>
        <taxon>Dikarya</taxon>
        <taxon>Ascomycota</taxon>
        <taxon>Pezizomycotina</taxon>
        <taxon>Eurotiomycetes</taxon>
        <taxon>Chaetothyriomycetidae</taxon>
        <taxon>Phaeomoniellales</taxon>
        <taxon>Phaeomoniellaceae</taxon>
        <taxon>Phaeomoniella</taxon>
    </lineage>
</organism>
<dbReference type="FunFam" id="2.60.40.420:FF:000045">
    <property type="entry name" value="Laccase 2"/>
    <property type="match status" value="1"/>
</dbReference>
<reference evidence="10 11" key="1">
    <citation type="submission" date="2015-05" db="EMBL/GenBank/DDBJ databases">
        <title>Distinctive expansion of gene families associated with plant cell wall degradation and secondary metabolism in the genomes of grapevine trunk pathogens.</title>
        <authorList>
            <person name="Lawrence D.P."/>
            <person name="Travadon R."/>
            <person name="Rolshausen P.E."/>
            <person name="Baumgartner K."/>
        </authorList>
    </citation>
    <scope>NUCLEOTIDE SEQUENCE [LARGE SCALE GENOMIC DNA]</scope>
    <source>
        <strain evidence="10">UCRPC4</strain>
    </source>
</reference>
<dbReference type="AlphaFoldDB" id="A0A0G2EZ98"/>
<dbReference type="Pfam" id="PF07732">
    <property type="entry name" value="Cu-oxidase_3"/>
    <property type="match status" value="1"/>
</dbReference>
<evidence type="ECO:0000256" key="4">
    <source>
        <dbReference type="ARBA" id="ARBA00023008"/>
    </source>
</evidence>
<evidence type="ECO:0000313" key="10">
    <source>
        <dbReference type="EMBL" id="KKY27907.1"/>
    </source>
</evidence>
<dbReference type="InterPro" id="IPR033138">
    <property type="entry name" value="Cu_oxidase_CS"/>
</dbReference>
<dbReference type="Pfam" id="PF00394">
    <property type="entry name" value="Cu-oxidase"/>
    <property type="match status" value="1"/>
</dbReference>
<name>A0A0G2EZ98_PHACM</name>